<keyword evidence="1" id="KW-0812">Transmembrane</keyword>
<feature type="transmembrane region" description="Helical" evidence="1">
    <location>
        <begin position="45"/>
        <end position="64"/>
    </location>
</feature>
<dbReference type="EMBL" id="QOUI01000011">
    <property type="protein sequence ID" value="RCK68455.1"/>
    <property type="molecule type" value="Genomic_DNA"/>
</dbReference>
<dbReference type="AlphaFoldDB" id="A0A367YRD3"/>
<comment type="caution">
    <text evidence="2">The sequence shown here is derived from an EMBL/GenBank/DDBJ whole genome shotgun (WGS) entry which is preliminary data.</text>
</comment>
<keyword evidence="1" id="KW-0472">Membrane</keyword>
<organism evidence="2 3">
    <name type="scientific">Desertihabitans brevis</name>
    <dbReference type="NCBI Taxonomy" id="2268447"/>
    <lineage>
        <taxon>Bacteria</taxon>
        <taxon>Bacillati</taxon>
        <taxon>Actinomycetota</taxon>
        <taxon>Actinomycetes</taxon>
        <taxon>Propionibacteriales</taxon>
        <taxon>Propionibacteriaceae</taxon>
        <taxon>Desertihabitans</taxon>
    </lineage>
</organism>
<dbReference type="RefSeq" id="WP_114127742.1">
    <property type="nucleotide sequence ID" value="NZ_QOUI01000011.1"/>
</dbReference>
<keyword evidence="1" id="KW-1133">Transmembrane helix</keyword>
<keyword evidence="3" id="KW-1185">Reference proteome</keyword>
<reference evidence="2 3" key="1">
    <citation type="submission" date="2018-07" db="EMBL/GenBank/DDBJ databases">
        <title>Desertimonas flava gen. nov. sp. nov.</title>
        <authorList>
            <person name="Liu S."/>
        </authorList>
    </citation>
    <scope>NUCLEOTIDE SEQUENCE [LARGE SCALE GENOMIC DNA]</scope>
    <source>
        <strain evidence="2 3">16Sb5-5</strain>
    </source>
</reference>
<proteinExistence type="predicted"/>
<evidence type="ECO:0000313" key="3">
    <source>
        <dbReference type="Proteomes" id="UP000252770"/>
    </source>
</evidence>
<feature type="transmembrane region" description="Helical" evidence="1">
    <location>
        <begin position="71"/>
        <end position="89"/>
    </location>
</feature>
<gene>
    <name evidence="2" type="ORF">DT076_16210</name>
</gene>
<evidence type="ECO:0000256" key="1">
    <source>
        <dbReference type="SAM" id="Phobius"/>
    </source>
</evidence>
<protein>
    <submittedName>
        <fullName evidence="2">Uncharacterized protein</fullName>
    </submittedName>
</protein>
<dbReference type="Proteomes" id="UP000252770">
    <property type="component" value="Unassembled WGS sequence"/>
</dbReference>
<accession>A0A367YRD3</accession>
<feature type="transmembrane region" description="Helical" evidence="1">
    <location>
        <begin position="95"/>
        <end position="117"/>
    </location>
</feature>
<sequence length="129" mass="13776">MRLPSLHLLVLRSTATLVLSALIAQVGWAAAGLGDDRSYLGVHGWFAWAVVAICLLSAVVYVVLRRSAGPVLVSLAVVTAVLPLVQVGLAQAELISLHIFVGVLTVMVGTALTSWTYRHQLPERTQAPR</sequence>
<evidence type="ECO:0000313" key="2">
    <source>
        <dbReference type="EMBL" id="RCK68455.1"/>
    </source>
</evidence>
<name>A0A367YRD3_9ACTN</name>